<evidence type="ECO:0000256" key="4">
    <source>
        <dbReference type="ARBA" id="ARBA00022670"/>
    </source>
</evidence>
<dbReference type="PANTHER" id="PTHR42881:SF2">
    <property type="entry name" value="PROLYL ENDOPEPTIDASE"/>
    <property type="match status" value="1"/>
</dbReference>
<sequence length="717" mass="80013">MRSLNLVYLSLMLSSSAALAQSEGNTTSGSLAYPKPKKVDQTDTYHGTTVADPYRWLEDDRSAETAEWVKAENKVTFDYLGQIPYRQQLQNRLEQIYNYPKYSAPSRKGEWFYFSKNDGLQNQSVLYRQKGLDGKPELVIDPNKLSADGTTRLGAFSLSKDGKYAVVGLSKGGSDWQEYQVMDLATKQYLSDKIEWVKVSGAAWQGDGFYYSRYPKPEGSALAAKNENHQVYYHKLNTPQSADRLVYEDPQHPQRFHIASTTEDERFLLLSISDRGKGKDGNALLFVDSKSGQKTFTPVVEEITDFSYGVIDNDGDRLLILTNEKAPNSKVVAFSTKTKAFSPLIPEKPEPIAEGSVSAAGGKLFVEYSKDVTSKIEVFDYAGKRESDIQLPAIGSAGGFGGEKDDKFVFYTFTSFTFPPTIYRYDIATRKSTVFRAPEVDFKPTDYETKQVFYTSKDGTKVPMFLTYRKGIKLDGTNPTLLYGYGGFNISLPPAFSPLRIPFLEQGGVYAQANLRGGSEYGEKWHEQGMKLKKQNVFDDFIAAAEYLIAQKYTSPAKLAVQGGSNGGLLVGAVINQRPDLFRVAIPQVGVMDMLRFHKFTIGWNWIADYGSSDNADEFKALYAYSPIHNLKAGVNYPATLITTADHDDRVVPAHSFKYAATLQEVYKGQNPVLIRIDTNSGHGASNTKKNIETTADIYSFILWNMGVRNLKEIASK</sequence>
<feature type="domain" description="Peptidase S9A N-terminal" evidence="10">
    <location>
        <begin position="36"/>
        <end position="436"/>
    </location>
</feature>
<dbReference type="Proteomes" id="UP001202180">
    <property type="component" value="Unassembled WGS sequence"/>
</dbReference>
<evidence type="ECO:0000256" key="5">
    <source>
        <dbReference type="ARBA" id="ARBA00022801"/>
    </source>
</evidence>
<keyword evidence="4" id="KW-0645">Protease</keyword>
<keyword evidence="8" id="KW-0732">Signal</keyword>
<feature type="chain" id="PRO_5045720071" description="prolyl oligopeptidase" evidence="8">
    <location>
        <begin position="21"/>
        <end position="717"/>
    </location>
</feature>
<dbReference type="PRINTS" id="PR00862">
    <property type="entry name" value="PROLIGOPTASE"/>
</dbReference>
<evidence type="ECO:0000259" key="9">
    <source>
        <dbReference type="Pfam" id="PF00326"/>
    </source>
</evidence>
<dbReference type="SUPFAM" id="SSF50993">
    <property type="entry name" value="Peptidase/esterase 'gauge' domain"/>
    <property type="match status" value="1"/>
</dbReference>
<evidence type="ECO:0000256" key="2">
    <source>
        <dbReference type="ARBA" id="ARBA00005228"/>
    </source>
</evidence>
<dbReference type="Pfam" id="PF00326">
    <property type="entry name" value="Peptidase_S9"/>
    <property type="match status" value="1"/>
</dbReference>
<evidence type="ECO:0000256" key="8">
    <source>
        <dbReference type="SAM" id="SignalP"/>
    </source>
</evidence>
<comment type="similarity">
    <text evidence="2">Belongs to the peptidase S9A family.</text>
</comment>
<name>A0ABT0HUR4_9BACT</name>
<dbReference type="InterPro" id="IPR002471">
    <property type="entry name" value="Pept_S9_AS"/>
</dbReference>
<proteinExistence type="inferred from homology"/>
<comment type="caution">
    <text evidence="11">The sequence shown here is derived from an EMBL/GenBank/DDBJ whole genome shotgun (WGS) entry which is preliminary data.</text>
</comment>
<evidence type="ECO:0000259" key="10">
    <source>
        <dbReference type="Pfam" id="PF02897"/>
    </source>
</evidence>
<dbReference type="PROSITE" id="PS00708">
    <property type="entry name" value="PRO_ENDOPEP_SER"/>
    <property type="match status" value="1"/>
</dbReference>
<dbReference type="InterPro" id="IPR002470">
    <property type="entry name" value="Peptidase_S9A"/>
</dbReference>
<dbReference type="InterPro" id="IPR001375">
    <property type="entry name" value="Peptidase_S9_cat"/>
</dbReference>
<dbReference type="SUPFAM" id="SSF53474">
    <property type="entry name" value="alpha/beta-Hydrolases"/>
    <property type="match status" value="1"/>
</dbReference>
<dbReference type="EC" id="3.4.21.26" evidence="3"/>
<feature type="signal peptide" evidence="8">
    <location>
        <begin position="1"/>
        <end position="20"/>
    </location>
</feature>
<evidence type="ECO:0000256" key="1">
    <source>
        <dbReference type="ARBA" id="ARBA00001070"/>
    </source>
</evidence>
<dbReference type="InterPro" id="IPR029058">
    <property type="entry name" value="AB_hydrolase_fold"/>
</dbReference>
<evidence type="ECO:0000256" key="7">
    <source>
        <dbReference type="SAM" id="MobiDB-lite"/>
    </source>
</evidence>
<dbReference type="InterPro" id="IPR023302">
    <property type="entry name" value="Pept_S9A_N"/>
</dbReference>
<dbReference type="PANTHER" id="PTHR42881">
    <property type="entry name" value="PROLYL ENDOPEPTIDASE"/>
    <property type="match status" value="1"/>
</dbReference>
<evidence type="ECO:0000256" key="3">
    <source>
        <dbReference type="ARBA" id="ARBA00011897"/>
    </source>
</evidence>
<keyword evidence="5" id="KW-0378">Hydrolase</keyword>
<dbReference type="InterPro" id="IPR051167">
    <property type="entry name" value="Prolyl_oligopep/macrocyclase"/>
</dbReference>
<evidence type="ECO:0000256" key="6">
    <source>
        <dbReference type="ARBA" id="ARBA00022825"/>
    </source>
</evidence>
<protein>
    <recommendedName>
        <fullName evidence="3">prolyl oligopeptidase</fullName>
        <ecNumber evidence="3">3.4.21.26</ecNumber>
    </recommendedName>
</protein>
<dbReference type="EMBL" id="JALPRF010000010">
    <property type="protein sequence ID" value="MCK8495685.1"/>
    <property type="molecule type" value="Genomic_DNA"/>
</dbReference>
<evidence type="ECO:0000313" key="11">
    <source>
        <dbReference type="EMBL" id="MCK8495685.1"/>
    </source>
</evidence>
<reference evidence="11 12" key="1">
    <citation type="submission" date="2022-04" db="EMBL/GenBank/DDBJ databases">
        <title>Spirosoma sp. strain RP8 genome sequencing and assembly.</title>
        <authorList>
            <person name="Jung Y."/>
        </authorList>
    </citation>
    <scope>NUCLEOTIDE SEQUENCE [LARGE SCALE GENOMIC DNA]</scope>
    <source>
        <strain evidence="11 12">RP8</strain>
    </source>
</reference>
<keyword evidence="12" id="KW-1185">Reference proteome</keyword>
<dbReference type="Gene3D" id="3.40.50.1820">
    <property type="entry name" value="alpha/beta hydrolase"/>
    <property type="match status" value="1"/>
</dbReference>
<keyword evidence="6" id="KW-0720">Serine protease</keyword>
<evidence type="ECO:0000313" key="12">
    <source>
        <dbReference type="Proteomes" id="UP001202180"/>
    </source>
</evidence>
<dbReference type="Gene3D" id="2.130.10.120">
    <property type="entry name" value="Prolyl oligopeptidase, N-terminal domain"/>
    <property type="match status" value="1"/>
</dbReference>
<organism evidence="11 12">
    <name type="scientific">Spirosoma liriopis</name>
    <dbReference type="NCBI Taxonomy" id="2937440"/>
    <lineage>
        <taxon>Bacteria</taxon>
        <taxon>Pseudomonadati</taxon>
        <taxon>Bacteroidota</taxon>
        <taxon>Cytophagia</taxon>
        <taxon>Cytophagales</taxon>
        <taxon>Cytophagaceae</taxon>
        <taxon>Spirosoma</taxon>
    </lineage>
</organism>
<gene>
    <name evidence="11" type="ORF">M0L20_27720</name>
</gene>
<dbReference type="Pfam" id="PF02897">
    <property type="entry name" value="Peptidase_S9_N"/>
    <property type="match status" value="1"/>
</dbReference>
<feature type="domain" description="Peptidase S9 prolyl oligopeptidase catalytic" evidence="9">
    <location>
        <begin position="495"/>
        <end position="707"/>
    </location>
</feature>
<accession>A0ABT0HUR4</accession>
<feature type="region of interest" description="Disordered" evidence="7">
    <location>
        <begin position="24"/>
        <end position="44"/>
    </location>
</feature>
<comment type="catalytic activity">
    <reaction evidence="1">
        <text>Hydrolysis of Pro-|-Xaa &gt;&gt; Ala-|-Xaa in oligopeptides.</text>
        <dbReference type="EC" id="3.4.21.26"/>
    </reaction>
</comment>